<feature type="transmembrane region" description="Helical" evidence="7">
    <location>
        <begin position="294"/>
        <end position="318"/>
    </location>
</feature>
<dbReference type="GO" id="GO:0022857">
    <property type="term" value="F:transmembrane transporter activity"/>
    <property type="evidence" value="ECO:0007669"/>
    <property type="project" value="TreeGrafter"/>
</dbReference>
<keyword evidence="5 7" id="KW-0472">Membrane</keyword>
<dbReference type="RefSeq" id="WP_122150457.1">
    <property type="nucleotide sequence ID" value="NZ_RFFI01000096.1"/>
</dbReference>
<comment type="caution">
    <text evidence="10">The sequence shown here is derived from an EMBL/GenBank/DDBJ whole genome shotgun (WGS) entry which is preliminary data.</text>
</comment>
<dbReference type="Proteomes" id="UP000269289">
    <property type="component" value="Unassembled WGS sequence"/>
</dbReference>
<comment type="subcellular location">
    <subcellularLocation>
        <location evidence="1">Cell membrane</location>
        <topology evidence="1">Multi-pass membrane protein</topology>
    </subcellularLocation>
</comment>
<protein>
    <submittedName>
        <fullName evidence="10">ABC transporter permease</fullName>
    </submittedName>
</protein>
<feature type="transmembrane region" description="Helical" evidence="7">
    <location>
        <begin position="377"/>
        <end position="400"/>
    </location>
</feature>
<feature type="domain" description="ABC3 transporter permease C-terminal" evidence="8">
    <location>
        <begin position="298"/>
        <end position="410"/>
    </location>
</feature>
<name>A0A3M2J1R1_9CELL</name>
<reference evidence="10 11" key="1">
    <citation type="submission" date="2018-10" db="EMBL/GenBank/DDBJ databases">
        <title>Isolation, diversity and antifungal activity of actinobacteria from wheat.</title>
        <authorList>
            <person name="Han C."/>
        </authorList>
    </citation>
    <scope>NUCLEOTIDE SEQUENCE [LARGE SCALE GENOMIC DNA]</scope>
    <source>
        <strain evidence="10 11">NEAU-YY56</strain>
    </source>
</reference>
<dbReference type="InterPro" id="IPR050250">
    <property type="entry name" value="Macrolide_Exporter_MacB"/>
</dbReference>
<evidence type="ECO:0000256" key="2">
    <source>
        <dbReference type="ARBA" id="ARBA00022475"/>
    </source>
</evidence>
<evidence type="ECO:0000259" key="9">
    <source>
        <dbReference type="Pfam" id="PF12704"/>
    </source>
</evidence>
<feature type="domain" description="MacB-like periplasmic core" evidence="9">
    <location>
        <begin position="38"/>
        <end position="241"/>
    </location>
</feature>
<feature type="transmembrane region" description="Helical" evidence="7">
    <location>
        <begin position="37"/>
        <end position="58"/>
    </location>
</feature>
<organism evidence="10 11">
    <name type="scientific">Cellulomonas triticagri</name>
    <dbReference type="NCBI Taxonomy" id="2483352"/>
    <lineage>
        <taxon>Bacteria</taxon>
        <taxon>Bacillati</taxon>
        <taxon>Actinomycetota</taxon>
        <taxon>Actinomycetes</taxon>
        <taxon>Micrococcales</taxon>
        <taxon>Cellulomonadaceae</taxon>
        <taxon>Cellulomonas</taxon>
    </lineage>
</organism>
<keyword evidence="3 7" id="KW-0812">Transmembrane</keyword>
<dbReference type="PANTHER" id="PTHR30572">
    <property type="entry name" value="MEMBRANE COMPONENT OF TRANSPORTER-RELATED"/>
    <property type="match status" value="1"/>
</dbReference>
<keyword evidence="2" id="KW-1003">Cell membrane</keyword>
<feature type="transmembrane region" description="Helical" evidence="7">
    <location>
        <begin position="338"/>
        <end position="371"/>
    </location>
</feature>
<dbReference type="GO" id="GO:0005886">
    <property type="term" value="C:plasma membrane"/>
    <property type="evidence" value="ECO:0007669"/>
    <property type="project" value="UniProtKB-SubCell"/>
</dbReference>
<dbReference type="EMBL" id="RFFI01000096">
    <property type="protein sequence ID" value="RMI06744.1"/>
    <property type="molecule type" value="Genomic_DNA"/>
</dbReference>
<dbReference type="InterPro" id="IPR025857">
    <property type="entry name" value="MacB_PCD"/>
</dbReference>
<evidence type="ECO:0000313" key="11">
    <source>
        <dbReference type="Proteomes" id="UP000269289"/>
    </source>
</evidence>
<evidence type="ECO:0000256" key="5">
    <source>
        <dbReference type="ARBA" id="ARBA00023136"/>
    </source>
</evidence>
<proteinExistence type="inferred from homology"/>
<keyword evidence="4 7" id="KW-1133">Transmembrane helix</keyword>
<dbReference type="OrthoDB" id="9780560at2"/>
<dbReference type="InterPro" id="IPR003838">
    <property type="entry name" value="ABC3_permease_C"/>
</dbReference>
<evidence type="ECO:0000313" key="10">
    <source>
        <dbReference type="EMBL" id="RMI06744.1"/>
    </source>
</evidence>
<evidence type="ECO:0000256" key="7">
    <source>
        <dbReference type="SAM" id="Phobius"/>
    </source>
</evidence>
<dbReference type="PANTHER" id="PTHR30572:SF4">
    <property type="entry name" value="ABC TRANSPORTER PERMEASE YTRF"/>
    <property type="match status" value="1"/>
</dbReference>
<evidence type="ECO:0000256" key="6">
    <source>
        <dbReference type="ARBA" id="ARBA00038076"/>
    </source>
</evidence>
<dbReference type="Pfam" id="PF12704">
    <property type="entry name" value="MacB_PCD"/>
    <property type="match status" value="1"/>
</dbReference>
<gene>
    <name evidence="10" type="ORF">EBM89_15370</name>
</gene>
<evidence type="ECO:0000259" key="8">
    <source>
        <dbReference type="Pfam" id="PF02687"/>
    </source>
</evidence>
<evidence type="ECO:0000256" key="3">
    <source>
        <dbReference type="ARBA" id="ARBA00022692"/>
    </source>
</evidence>
<evidence type="ECO:0000256" key="1">
    <source>
        <dbReference type="ARBA" id="ARBA00004651"/>
    </source>
</evidence>
<sequence length="418" mass="41996">MTATPPDGRVTRRADRFGLRDLASEAAAGIDARPGRLFLTILGTVLGIASVVVTIGLAQTAAGQIARRFDAVAATQAMASPSTTRGADGNARATAPLPWDADVRAERLAGVEAAGLVAAVDVGGVAVTAVPVNDPSAPATTSATVLAASGDLLDAVRGEVVTGRFFDSGHDARADRVVVLGSRAAERLGVSRVDRQPSVFIGDRSYTVIGVVDGMQRRTDLRDAVVLPLGTARADFGLPAPEELHLRIAVGAGPVVGEQVPVALSPNSPETVSMQVPGGGGGVRDDVQADISTIFLALGGVALLIGGLGIANVTLLSVMERVGEIGLRRALGARRRDIAAQFMLESATVGLLGGMVGAALGVAAVVVVSAAQSWTPILHLGVVLASAAGGGVIGLLAGIYPAVKAASVEPIAALRGGV</sequence>
<keyword evidence="11" id="KW-1185">Reference proteome</keyword>
<comment type="similarity">
    <text evidence="6">Belongs to the ABC-4 integral membrane protein family.</text>
</comment>
<accession>A0A3M2J1R1</accession>
<evidence type="ECO:0000256" key="4">
    <source>
        <dbReference type="ARBA" id="ARBA00022989"/>
    </source>
</evidence>
<dbReference type="Pfam" id="PF02687">
    <property type="entry name" value="FtsX"/>
    <property type="match status" value="1"/>
</dbReference>
<dbReference type="AlphaFoldDB" id="A0A3M2J1R1"/>